<comment type="caution">
    <text evidence="6">The sequence shown here is derived from an EMBL/GenBank/DDBJ whole genome shotgun (WGS) entry which is preliminary data.</text>
</comment>
<dbReference type="GO" id="GO:0003774">
    <property type="term" value="F:cytoskeletal motor activity"/>
    <property type="evidence" value="ECO:0007669"/>
    <property type="project" value="InterPro"/>
</dbReference>
<dbReference type="GO" id="GO:0071973">
    <property type="term" value="P:bacterial-type flagellum-dependent cell motility"/>
    <property type="evidence" value="ECO:0007669"/>
    <property type="project" value="InterPro"/>
</dbReference>
<keyword evidence="6" id="KW-0966">Cell projection</keyword>
<name>A0A8J6NSR6_9BACT</name>
<dbReference type="PANTHER" id="PTHR34653:SF1">
    <property type="entry name" value="FLAGELLAR HOOK-BASAL BODY COMPLEX PROTEIN FLIE"/>
    <property type="match status" value="1"/>
</dbReference>
<proteinExistence type="inferred from homology"/>
<dbReference type="PANTHER" id="PTHR34653">
    <property type="match status" value="1"/>
</dbReference>
<evidence type="ECO:0000256" key="5">
    <source>
        <dbReference type="NCBIfam" id="TIGR00205"/>
    </source>
</evidence>
<dbReference type="Proteomes" id="UP000605201">
    <property type="component" value="Unassembled WGS sequence"/>
</dbReference>
<keyword evidence="6" id="KW-0969">Cilium</keyword>
<evidence type="ECO:0000256" key="2">
    <source>
        <dbReference type="ARBA" id="ARBA00009272"/>
    </source>
</evidence>
<evidence type="ECO:0000256" key="4">
    <source>
        <dbReference type="HAMAP-Rule" id="MF_00724"/>
    </source>
</evidence>
<evidence type="ECO:0000313" key="7">
    <source>
        <dbReference type="Proteomes" id="UP000605201"/>
    </source>
</evidence>
<gene>
    <name evidence="4 6" type="primary">fliE</name>
    <name evidence="6" type="ORF">H8D96_10380</name>
</gene>
<dbReference type="HAMAP" id="MF_00724">
    <property type="entry name" value="FliE"/>
    <property type="match status" value="1"/>
</dbReference>
<organism evidence="6 7">
    <name type="scientific">Candidatus Desulfatibia vada</name>
    <dbReference type="NCBI Taxonomy" id="2841696"/>
    <lineage>
        <taxon>Bacteria</taxon>
        <taxon>Pseudomonadati</taxon>
        <taxon>Thermodesulfobacteriota</taxon>
        <taxon>Desulfobacteria</taxon>
        <taxon>Desulfobacterales</taxon>
        <taxon>Desulfobacterales incertae sedis</taxon>
        <taxon>Candidatus Desulfatibia</taxon>
    </lineage>
</organism>
<keyword evidence="3 4" id="KW-0975">Bacterial flagellum</keyword>
<dbReference type="NCBIfam" id="TIGR00205">
    <property type="entry name" value="fliE"/>
    <property type="match status" value="1"/>
</dbReference>
<evidence type="ECO:0000256" key="3">
    <source>
        <dbReference type="ARBA" id="ARBA00023143"/>
    </source>
</evidence>
<evidence type="ECO:0000256" key="1">
    <source>
        <dbReference type="ARBA" id="ARBA00004117"/>
    </source>
</evidence>
<dbReference type="InterPro" id="IPR001624">
    <property type="entry name" value="FliE"/>
</dbReference>
<reference evidence="6 7" key="1">
    <citation type="submission" date="2020-08" db="EMBL/GenBank/DDBJ databases">
        <title>Bridging the membrane lipid divide: bacteria of the FCB group superphylum have the potential to synthesize archaeal ether lipids.</title>
        <authorList>
            <person name="Villanueva L."/>
            <person name="Von Meijenfeldt F.A.B."/>
            <person name="Westbye A.B."/>
            <person name="Yadav S."/>
            <person name="Hopmans E.C."/>
            <person name="Dutilh B.E."/>
            <person name="Sinninghe Damste J.S."/>
        </authorList>
    </citation>
    <scope>NUCLEOTIDE SEQUENCE [LARGE SCALE GENOMIC DNA]</scope>
    <source>
        <strain evidence="6">NIOZ-UU17</strain>
    </source>
</reference>
<dbReference type="PRINTS" id="PR01006">
    <property type="entry name" value="FLGHOOKFLIE"/>
</dbReference>
<dbReference type="GO" id="GO:0005198">
    <property type="term" value="F:structural molecule activity"/>
    <property type="evidence" value="ECO:0007669"/>
    <property type="project" value="UniProtKB-UniRule"/>
</dbReference>
<comment type="subcellular location">
    <subcellularLocation>
        <location evidence="1 4">Bacterial flagellum basal body</location>
    </subcellularLocation>
</comment>
<comment type="similarity">
    <text evidence="2 4">Belongs to the FliE family.</text>
</comment>
<accession>A0A8J6NSR6</accession>
<evidence type="ECO:0000313" key="6">
    <source>
        <dbReference type="EMBL" id="MBC8432314.1"/>
    </source>
</evidence>
<dbReference type="GO" id="GO:0009425">
    <property type="term" value="C:bacterial-type flagellum basal body"/>
    <property type="evidence" value="ECO:0007669"/>
    <property type="project" value="UniProtKB-SubCell"/>
</dbReference>
<sequence>MNDLKIGNYRQAPIQLNENLKQESTSEFGKVIKGAIDRVDGMDKAADKSIMDLLKGKADIHETMIALQKADISMRLFLAIRSKAIEAYKEITHMQF</sequence>
<dbReference type="EMBL" id="JACNIG010000216">
    <property type="protein sequence ID" value="MBC8432314.1"/>
    <property type="molecule type" value="Genomic_DNA"/>
</dbReference>
<dbReference type="Pfam" id="PF02049">
    <property type="entry name" value="FliE"/>
    <property type="match status" value="1"/>
</dbReference>
<keyword evidence="6" id="KW-0282">Flagellum</keyword>
<dbReference type="AlphaFoldDB" id="A0A8J6NSR6"/>
<protein>
    <recommendedName>
        <fullName evidence="4 5">Flagellar hook-basal body complex protein FliE</fullName>
    </recommendedName>
</protein>